<evidence type="ECO:0008006" key="4">
    <source>
        <dbReference type="Google" id="ProtNLM"/>
    </source>
</evidence>
<organism evidence="2 3">
    <name type="scientific">Litorihabitans aurantiacus</name>
    <dbReference type="NCBI Taxonomy" id="1930061"/>
    <lineage>
        <taxon>Bacteria</taxon>
        <taxon>Bacillati</taxon>
        <taxon>Actinomycetota</taxon>
        <taxon>Actinomycetes</taxon>
        <taxon>Micrococcales</taxon>
        <taxon>Beutenbergiaceae</taxon>
        <taxon>Litorihabitans</taxon>
    </lineage>
</organism>
<proteinExistence type="predicted"/>
<dbReference type="EMBL" id="BSUM01000001">
    <property type="protein sequence ID" value="GMA30717.1"/>
    <property type="molecule type" value="Genomic_DNA"/>
</dbReference>
<dbReference type="AlphaFoldDB" id="A0AA37UUD3"/>
<sequence>MDGTYRGRVTTPSNPAALSPPDPTWPVRAEGVLAVVRAALADLPGGGAIVADHIGSTAVPGLAAKPYLDLQVRILPLPDDAAVAARLVPLGWARAEGSRPDSPGVNHDVPRGSAQVPAKVWAKSLWFHAEEAAVLHVRRTDSPWGRYTVAFRDWLRAHDGERRRYETVKRELAAREIGKADYDDYTRAKTAHLDEVQAAFEVWAGLRPDGPR</sequence>
<dbReference type="InterPro" id="IPR043519">
    <property type="entry name" value="NT_sf"/>
</dbReference>
<name>A0AA37UUD3_9MICO</name>
<evidence type="ECO:0000256" key="1">
    <source>
        <dbReference type="SAM" id="MobiDB-lite"/>
    </source>
</evidence>
<evidence type="ECO:0000313" key="3">
    <source>
        <dbReference type="Proteomes" id="UP001157161"/>
    </source>
</evidence>
<dbReference type="Gene3D" id="3.30.460.10">
    <property type="entry name" value="Beta Polymerase, domain 2"/>
    <property type="match status" value="1"/>
</dbReference>
<evidence type="ECO:0000313" key="2">
    <source>
        <dbReference type="EMBL" id="GMA30717.1"/>
    </source>
</evidence>
<comment type="caution">
    <text evidence="2">The sequence shown here is derived from an EMBL/GenBank/DDBJ whole genome shotgun (WGS) entry which is preliminary data.</text>
</comment>
<reference evidence="2" key="1">
    <citation type="journal article" date="2014" name="Int. J. Syst. Evol. Microbiol.">
        <title>Complete genome sequence of Corynebacterium casei LMG S-19264T (=DSM 44701T), isolated from a smear-ripened cheese.</title>
        <authorList>
            <consortium name="US DOE Joint Genome Institute (JGI-PGF)"/>
            <person name="Walter F."/>
            <person name="Albersmeier A."/>
            <person name="Kalinowski J."/>
            <person name="Ruckert C."/>
        </authorList>
    </citation>
    <scope>NUCLEOTIDE SEQUENCE</scope>
    <source>
        <strain evidence="2">NBRC 112290</strain>
    </source>
</reference>
<protein>
    <recommendedName>
        <fullName evidence="4">GrpB family protein</fullName>
    </recommendedName>
</protein>
<feature type="region of interest" description="Disordered" evidence="1">
    <location>
        <begin position="1"/>
        <end position="24"/>
    </location>
</feature>
<dbReference type="SUPFAM" id="SSF81301">
    <property type="entry name" value="Nucleotidyltransferase"/>
    <property type="match status" value="1"/>
</dbReference>
<dbReference type="InterPro" id="IPR007344">
    <property type="entry name" value="GrpB/CoaE"/>
</dbReference>
<accession>A0AA37UUD3</accession>
<dbReference type="PANTHER" id="PTHR34822">
    <property type="entry name" value="GRPB DOMAIN PROTEIN (AFU_ORTHOLOGUE AFUA_1G01530)"/>
    <property type="match status" value="1"/>
</dbReference>
<dbReference type="Proteomes" id="UP001157161">
    <property type="component" value="Unassembled WGS sequence"/>
</dbReference>
<gene>
    <name evidence="2" type="ORF">GCM10025875_07090</name>
</gene>
<dbReference type="PANTHER" id="PTHR34822:SF1">
    <property type="entry name" value="GRPB FAMILY PROTEIN"/>
    <property type="match status" value="1"/>
</dbReference>
<dbReference type="Pfam" id="PF04229">
    <property type="entry name" value="GrpB"/>
    <property type="match status" value="1"/>
</dbReference>
<reference evidence="2" key="2">
    <citation type="submission" date="2023-02" db="EMBL/GenBank/DDBJ databases">
        <authorList>
            <person name="Sun Q."/>
            <person name="Mori K."/>
        </authorList>
    </citation>
    <scope>NUCLEOTIDE SEQUENCE</scope>
    <source>
        <strain evidence="2">NBRC 112290</strain>
    </source>
</reference>
<keyword evidence="3" id="KW-1185">Reference proteome</keyword>